<keyword evidence="5" id="KW-0539">Nucleus</keyword>
<dbReference type="PROSITE" id="PS01359">
    <property type="entry name" value="ZF_PHD_1"/>
    <property type="match status" value="1"/>
</dbReference>
<dbReference type="RefSeq" id="XP_019702598.1">
    <property type="nucleotide sequence ID" value="XM_019847039.2"/>
</dbReference>
<dbReference type="AlphaFoldDB" id="A0A6J0PCI0"/>
<dbReference type="PANTHER" id="PTHR14571:SF9">
    <property type="entry name" value="HISTONE-LYSINE N-METHYLTRANSFERASE SET-26-RELATED"/>
    <property type="match status" value="1"/>
</dbReference>
<feature type="region of interest" description="Disordered" evidence="6">
    <location>
        <begin position="72"/>
        <end position="91"/>
    </location>
</feature>
<dbReference type="InterPro" id="IPR056065">
    <property type="entry name" value="DUF7648"/>
</dbReference>
<dbReference type="InterPro" id="IPR001965">
    <property type="entry name" value="Znf_PHD"/>
</dbReference>
<feature type="compositionally biased region" description="Low complexity" evidence="6">
    <location>
        <begin position="681"/>
        <end position="717"/>
    </location>
</feature>
<keyword evidence="2" id="KW-0479">Metal-binding</keyword>
<evidence type="ECO:0000256" key="4">
    <source>
        <dbReference type="ARBA" id="ARBA00022833"/>
    </source>
</evidence>
<feature type="compositionally biased region" description="Basic residues" evidence="6">
    <location>
        <begin position="1100"/>
        <end position="1110"/>
    </location>
</feature>
<dbReference type="InterPro" id="IPR019786">
    <property type="entry name" value="Zinc_finger_PHD-type_CS"/>
</dbReference>
<keyword evidence="8" id="KW-1185">Reference proteome</keyword>
<evidence type="ECO:0000313" key="9">
    <source>
        <dbReference type="RefSeq" id="XP_019702598.1"/>
    </source>
</evidence>
<name>A0A6J0PCI0_ELAGV</name>
<dbReference type="InParanoid" id="A0A6J0PCI0"/>
<evidence type="ECO:0000256" key="6">
    <source>
        <dbReference type="SAM" id="MobiDB-lite"/>
    </source>
</evidence>
<dbReference type="PANTHER" id="PTHR14571">
    <property type="entry name" value="HISTONE-LYSINE N-METHYLTRANSFERASE SET-26-RELATED"/>
    <property type="match status" value="1"/>
</dbReference>
<feature type="region of interest" description="Disordered" evidence="6">
    <location>
        <begin position="201"/>
        <end position="341"/>
    </location>
</feature>
<feature type="region of interest" description="Disordered" evidence="6">
    <location>
        <begin position="383"/>
        <end position="403"/>
    </location>
</feature>
<accession>A0A6J0PCI0</accession>
<comment type="subcellular location">
    <subcellularLocation>
        <location evidence="1">Nucleus</location>
    </subcellularLocation>
</comment>
<dbReference type="InterPro" id="IPR011011">
    <property type="entry name" value="Znf_FYVE_PHD"/>
</dbReference>
<feature type="compositionally biased region" description="Polar residues" evidence="6">
    <location>
        <begin position="752"/>
        <end position="775"/>
    </location>
</feature>
<feature type="compositionally biased region" description="Polar residues" evidence="6">
    <location>
        <begin position="949"/>
        <end position="970"/>
    </location>
</feature>
<feature type="region of interest" description="Disordered" evidence="6">
    <location>
        <begin position="840"/>
        <end position="984"/>
    </location>
</feature>
<protein>
    <submittedName>
        <fullName evidence="9">Uncharacterized protein LOC105034615</fullName>
    </submittedName>
</protein>
<dbReference type="SMART" id="SM00249">
    <property type="entry name" value="PHD"/>
    <property type="match status" value="1"/>
</dbReference>
<evidence type="ECO:0000256" key="3">
    <source>
        <dbReference type="ARBA" id="ARBA00022771"/>
    </source>
</evidence>
<dbReference type="KEGG" id="egu:105034615"/>
<feature type="compositionally biased region" description="Polar residues" evidence="6">
    <location>
        <begin position="931"/>
        <end position="941"/>
    </location>
</feature>
<feature type="compositionally biased region" description="Basic and acidic residues" evidence="6">
    <location>
        <begin position="1073"/>
        <end position="1099"/>
    </location>
</feature>
<dbReference type="GeneID" id="105034615"/>
<dbReference type="InterPro" id="IPR013083">
    <property type="entry name" value="Znf_RING/FYVE/PHD"/>
</dbReference>
<evidence type="ECO:0000313" key="8">
    <source>
        <dbReference type="Proteomes" id="UP000504607"/>
    </source>
</evidence>
<dbReference type="Gene3D" id="3.30.40.10">
    <property type="entry name" value="Zinc/RING finger domain, C3HC4 (zinc finger)"/>
    <property type="match status" value="1"/>
</dbReference>
<proteinExistence type="predicted"/>
<reference evidence="9" key="1">
    <citation type="submission" date="2025-08" db="UniProtKB">
        <authorList>
            <consortium name="RefSeq"/>
        </authorList>
    </citation>
    <scope>IDENTIFICATION</scope>
</reference>
<evidence type="ECO:0000256" key="1">
    <source>
        <dbReference type="ARBA" id="ARBA00004123"/>
    </source>
</evidence>
<feature type="compositionally biased region" description="Basic and acidic residues" evidence="6">
    <location>
        <begin position="861"/>
        <end position="902"/>
    </location>
</feature>
<dbReference type="Pfam" id="PF24659">
    <property type="entry name" value="DUF7648"/>
    <property type="match status" value="1"/>
</dbReference>
<feature type="compositionally biased region" description="Basic and acidic residues" evidence="6">
    <location>
        <begin position="383"/>
        <end position="392"/>
    </location>
</feature>
<keyword evidence="4" id="KW-0862">Zinc</keyword>
<feature type="compositionally biased region" description="Basic and acidic residues" evidence="6">
    <location>
        <begin position="207"/>
        <end position="222"/>
    </location>
</feature>
<evidence type="ECO:0000256" key="2">
    <source>
        <dbReference type="ARBA" id="ARBA00022723"/>
    </source>
</evidence>
<keyword evidence="3" id="KW-0863">Zinc-finger</keyword>
<dbReference type="SUPFAM" id="SSF57903">
    <property type="entry name" value="FYVE/PHD zinc finger"/>
    <property type="match status" value="1"/>
</dbReference>
<feature type="region of interest" description="Disordered" evidence="6">
    <location>
        <begin position="1055"/>
        <end position="1180"/>
    </location>
</feature>
<sequence length="1180" mass="128576">MKGRTHRLPPSEPPDDWGDGSWTVDCSCGVTFDDGEEMVSCDECGVWVHTRCSRFTKGEASFACHNCKAGGATAATRRPRPPPPFPSDDNEETEVAQFLIELPTKTDSFMPPHRPPFRLWTDVPIEDRVHVQGVPGGDPGLFQGLSSVFTSELWRCTGYVPKKFNFRYREFPCWDEEEGENQASRGADVLFSLSKEKEPVPCVPVRSSERKVSPDGVRKAEGQKASSGGGCSLSSGKKERSKLRTFGASSGKRRKEEVGEGKDRSAKRKARSDVDKALAYSKKRSSVPIIDVNKTELREDGDFQIADSGIPDRKSGDRKEGMSTEPSSTDHPEGTDNGVEHKHLIDVKASVEAFSGQGMKQKSSMEIAVKIEKALQPDPVRTEIPRKTDVGSDGKGSVLPEESVKEEVVGKVVHVLKQPKDESHFEGGVNGSACSTMVELENSEADTGDLRKSHHAVLETLNLSESNSLILPSSKLDKTEVKIEMGDDQSAGNSKSPFCPVTDGKLHSMDHLPYNLQKPLGQLSDSLQDNATLTASPFDEPKAQDVKKESEISHQGCDKMTEATFASINDHNQHELDVESSAKSPPEQVSSELRHGLVNVDGTMKSDVQNLSHSVSGGRKLVLGAGKASSTSSVPVISRSISGIYKSQSIMTSSTSGKAIHLIKQHRVKASVCTVGKKDNVATTVSSEESTQEVSRQPAKGQLKGSISSGSKSSQTSRTFVSASKHTLSDSKEQLLCPSSKAEETTAVLASGETNESSQTQTATVQIKMSSNSSQKNEKTHQPIPLPSSKVFNSSMPMHPPASVNATTTTLSDEELALLLHQELNSSPRVPRVPRMRQAAGMQLAPTTSVLSKRSSGSSGKDQRSSRSGGKDHVLGSKRKDKEDASRESSRNSREINDETRRISKVQSSPEWKHQESSFMSDGSAKKDAQNRSSDTVTSVKKNIPLASTVGTNSGPPSSEATGSTSSIRNSPKDVPSDDSTLASRTLPGLIDEIMSKNRHITYEELCDAVHPYWNDLRKPNGERYAYPSHLHAVHDCLRNRSEWAHLIDLAPKTNSSKKRRKLDSDMPTTESESEKAKNKASGKVEDRSGESHHEDFPKGKRKARKRRRLELRGRGVKEARKRHNQDTASDDDPGTFSHSSNEGKENLFSEDESQADPSHGMHKFAQDLSGDADTTGVRN</sequence>
<dbReference type="GO" id="GO:0008270">
    <property type="term" value="F:zinc ion binding"/>
    <property type="evidence" value="ECO:0007669"/>
    <property type="project" value="UniProtKB-KW"/>
</dbReference>
<gene>
    <name evidence="9" type="primary">LOC105034615</name>
</gene>
<feature type="domain" description="Zinc finger PHD-type" evidence="7">
    <location>
        <begin position="25"/>
        <end position="68"/>
    </location>
</feature>
<dbReference type="Proteomes" id="UP000504607">
    <property type="component" value="Unplaced"/>
</dbReference>
<organism evidence="8 9">
    <name type="scientific">Elaeis guineensis var. tenera</name>
    <name type="common">Oil palm</name>
    <dbReference type="NCBI Taxonomy" id="51953"/>
    <lineage>
        <taxon>Eukaryota</taxon>
        <taxon>Viridiplantae</taxon>
        <taxon>Streptophyta</taxon>
        <taxon>Embryophyta</taxon>
        <taxon>Tracheophyta</taxon>
        <taxon>Spermatophyta</taxon>
        <taxon>Magnoliopsida</taxon>
        <taxon>Liliopsida</taxon>
        <taxon>Arecaceae</taxon>
        <taxon>Arecoideae</taxon>
        <taxon>Cocoseae</taxon>
        <taxon>Elaeidinae</taxon>
        <taxon>Elaeis</taxon>
    </lineage>
</organism>
<dbReference type="FunCoup" id="A0A6J0PCI0">
    <property type="interactions" value="2993"/>
</dbReference>
<feature type="compositionally biased region" description="Basic and acidic residues" evidence="6">
    <location>
        <begin position="310"/>
        <end position="341"/>
    </location>
</feature>
<feature type="region of interest" description="Disordered" evidence="6">
    <location>
        <begin position="681"/>
        <end position="788"/>
    </location>
</feature>
<dbReference type="GO" id="GO:0005634">
    <property type="term" value="C:nucleus"/>
    <property type="evidence" value="ECO:0007669"/>
    <property type="project" value="UniProtKB-SubCell"/>
</dbReference>
<evidence type="ECO:0000259" key="7">
    <source>
        <dbReference type="SMART" id="SM00249"/>
    </source>
</evidence>
<feature type="compositionally biased region" description="Basic and acidic residues" evidence="6">
    <location>
        <begin position="254"/>
        <end position="264"/>
    </location>
</feature>
<evidence type="ECO:0000256" key="5">
    <source>
        <dbReference type="ARBA" id="ARBA00023242"/>
    </source>
</evidence>
<dbReference type="OrthoDB" id="79252at2759"/>